<reference evidence="8" key="2">
    <citation type="journal article" date="2023" name="IMA Fungus">
        <title>Comparative genomic study of the Penicillium genus elucidates a diverse pangenome and 15 lateral gene transfer events.</title>
        <authorList>
            <person name="Petersen C."/>
            <person name="Sorensen T."/>
            <person name="Nielsen M.R."/>
            <person name="Sondergaard T.E."/>
            <person name="Sorensen J.L."/>
            <person name="Fitzpatrick D.A."/>
            <person name="Frisvad J.C."/>
            <person name="Nielsen K.L."/>
        </authorList>
    </citation>
    <scope>NUCLEOTIDE SEQUENCE</scope>
    <source>
        <strain evidence="8">IBT 30761</strain>
    </source>
</reference>
<dbReference type="InterPro" id="IPR012962">
    <property type="entry name" value="Pept_M54_archaemetzincn"/>
</dbReference>
<dbReference type="EMBL" id="JAPQKI010000002">
    <property type="protein sequence ID" value="KAJ5111433.1"/>
    <property type="molecule type" value="Genomic_DNA"/>
</dbReference>
<dbReference type="GO" id="GO:0008237">
    <property type="term" value="F:metallopeptidase activity"/>
    <property type="evidence" value="ECO:0007669"/>
    <property type="project" value="UniProtKB-KW"/>
</dbReference>
<evidence type="ECO:0000313" key="9">
    <source>
        <dbReference type="Proteomes" id="UP001149074"/>
    </source>
</evidence>
<evidence type="ECO:0000256" key="1">
    <source>
        <dbReference type="ARBA" id="ARBA00001947"/>
    </source>
</evidence>
<dbReference type="GO" id="GO:0006508">
    <property type="term" value="P:proteolysis"/>
    <property type="evidence" value="ECO:0007669"/>
    <property type="project" value="UniProtKB-KW"/>
</dbReference>
<accession>A0A9W9KMX9</accession>
<feature type="region of interest" description="Disordered" evidence="7">
    <location>
        <begin position="302"/>
        <end position="328"/>
    </location>
</feature>
<gene>
    <name evidence="8" type="ORF">N7532_001968</name>
</gene>
<dbReference type="PANTHER" id="PTHR15910:SF1">
    <property type="entry name" value="ARCHAEMETZINCIN-2"/>
    <property type="match status" value="1"/>
</dbReference>
<evidence type="ECO:0000256" key="2">
    <source>
        <dbReference type="ARBA" id="ARBA00022670"/>
    </source>
</evidence>
<feature type="compositionally biased region" description="Basic and acidic residues" evidence="7">
    <location>
        <begin position="31"/>
        <end position="43"/>
    </location>
</feature>
<evidence type="ECO:0000256" key="4">
    <source>
        <dbReference type="ARBA" id="ARBA00022801"/>
    </source>
</evidence>
<keyword evidence="6" id="KW-0482">Metalloprotease</keyword>
<protein>
    <submittedName>
        <fullName evidence="8">Uncharacterized protein</fullName>
    </submittedName>
</protein>
<comment type="cofactor">
    <cofactor evidence="1">
        <name>Zn(2+)</name>
        <dbReference type="ChEBI" id="CHEBI:29105"/>
    </cofactor>
</comment>
<dbReference type="RefSeq" id="XP_056479503.1">
    <property type="nucleotide sequence ID" value="XM_056614462.1"/>
</dbReference>
<sequence>MPSNHSSVCTHQSICFDCSRHAAQAGFERPGLEERVSAQKEENESTQSLSEDNPEAFPAPLVLPGDEIAEDPEYPSQSFQEWLDKEDRNPVNTQRKIVYVAPPPQIDDSVEFLRSLVQPQQHDKGPRAQSPHHEDVHGYVSAFYHGLPVKLLPQSTLRLVSWDSGRKPSKTAPSTKPARPRYVGLQTTQECVRIRLRPSKDGVFQGQLNLNDLLDAAISMLPRDAYALLLLVHHDIYEDENDDFSCGRAYGGSRVAVVSSARYNPGLDELESVERLHAWPASHCGSYITRFCDAAEEDLRGNHSIKSKKPRTKKSKLPAVSPGSGAGPMDAAVSVHRSLPTENMTAVSLSALWLGRFCRTASHELGHCFGIDHCMYYACSMQGTASVGEDAAQPPYLCPVDLAKVLHATSGDVVDRYRALLAFCERPGNKKAHIFAPFGAWIRARVKQLNVNNDDS</sequence>
<keyword evidence="2" id="KW-0645">Protease</keyword>
<keyword evidence="9" id="KW-1185">Reference proteome</keyword>
<dbReference type="AlphaFoldDB" id="A0A9W9KMX9"/>
<feature type="region of interest" description="Disordered" evidence="7">
    <location>
        <begin position="31"/>
        <end position="62"/>
    </location>
</feature>
<proteinExistence type="predicted"/>
<dbReference type="GeneID" id="81353441"/>
<dbReference type="SUPFAM" id="SSF55486">
    <property type="entry name" value="Metalloproteases ('zincins'), catalytic domain"/>
    <property type="match status" value="1"/>
</dbReference>
<reference evidence="8" key="1">
    <citation type="submission" date="2022-11" db="EMBL/GenBank/DDBJ databases">
        <authorList>
            <person name="Petersen C."/>
        </authorList>
    </citation>
    <scope>NUCLEOTIDE SEQUENCE</scope>
    <source>
        <strain evidence="8">IBT 30761</strain>
    </source>
</reference>
<dbReference type="Gene3D" id="3.40.390.10">
    <property type="entry name" value="Collagenase (Catalytic Domain)"/>
    <property type="match status" value="1"/>
</dbReference>
<feature type="compositionally biased region" description="Basic residues" evidence="7">
    <location>
        <begin position="303"/>
        <end position="316"/>
    </location>
</feature>
<evidence type="ECO:0000313" key="8">
    <source>
        <dbReference type="EMBL" id="KAJ5111433.1"/>
    </source>
</evidence>
<keyword evidence="4" id="KW-0378">Hydrolase</keyword>
<organism evidence="8 9">
    <name type="scientific">Penicillium argentinense</name>
    <dbReference type="NCBI Taxonomy" id="1131581"/>
    <lineage>
        <taxon>Eukaryota</taxon>
        <taxon>Fungi</taxon>
        <taxon>Dikarya</taxon>
        <taxon>Ascomycota</taxon>
        <taxon>Pezizomycotina</taxon>
        <taxon>Eurotiomycetes</taxon>
        <taxon>Eurotiomycetidae</taxon>
        <taxon>Eurotiales</taxon>
        <taxon>Aspergillaceae</taxon>
        <taxon>Penicillium</taxon>
    </lineage>
</organism>
<dbReference type="CDD" id="cd11375">
    <property type="entry name" value="Peptidase_M54"/>
    <property type="match status" value="1"/>
</dbReference>
<dbReference type="InterPro" id="IPR024079">
    <property type="entry name" value="MetalloPept_cat_dom_sf"/>
</dbReference>
<keyword evidence="5" id="KW-0862">Zinc</keyword>
<dbReference type="GO" id="GO:0046872">
    <property type="term" value="F:metal ion binding"/>
    <property type="evidence" value="ECO:0007669"/>
    <property type="project" value="UniProtKB-KW"/>
</dbReference>
<keyword evidence="3" id="KW-0479">Metal-binding</keyword>
<name>A0A9W9KMX9_9EURO</name>
<comment type="caution">
    <text evidence="8">The sequence shown here is derived from an EMBL/GenBank/DDBJ whole genome shotgun (WGS) entry which is preliminary data.</text>
</comment>
<dbReference type="Proteomes" id="UP001149074">
    <property type="component" value="Unassembled WGS sequence"/>
</dbReference>
<dbReference type="OrthoDB" id="2365600at2759"/>
<evidence type="ECO:0000256" key="6">
    <source>
        <dbReference type="ARBA" id="ARBA00023049"/>
    </source>
</evidence>
<dbReference type="PANTHER" id="PTHR15910">
    <property type="entry name" value="ARCHAEMETZINCIN"/>
    <property type="match status" value="1"/>
</dbReference>
<evidence type="ECO:0000256" key="5">
    <source>
        <dbReference type="ARBA" id="ARBA00022833"/>
    </source>
</evidence>
<evidence type="ECO:0000256" key="3">
    <source>
        <dbReference type="ARBA" id="ARBA00022723"/>
    </source>
</evidence>
<evidence type="ECO:0000256" key="7">
    <source>
        <dbReference type="SAM" id="MobiDB-lite"/>
    </source>
</evidence>